<keyword evidence="2" id="KW-1133">Transmembrane helix</keyword>
<feature type="compositionally biased region" description="Basic and acidic residues" evidence="1">
    <location>
        <begin position="10"/>
        <end position="22"/>
    </location>
</feature>
<name>A0A6M3LVZ1_9ZZZZ</name>
<feature type="transmembrane region" description="Helical" evidence="2">
    <location>
        <begin position="41"/>
        <end position="63"/>
    </location>
</feature>
<evidence type="ECO:0000256" key="1">
    <source>
        <dbReference type="SAM" id="MobiDB-lite"/>
    </source>
</evidence>
<sequence>MSKKTPLDTSKPKVPGEEETPKQRRQLLYTAIAYHTTKRKLLHFVLPSIALFVGALLLCKFLLADGMEKIDAIGIAVAVFVFYSWFAFTIAWPLLGQRFLLEVETLFGPRTREGLWEQFYTKTVKHTGLDVFATAKSVNEYDTSNWVKLNKAAAKHKTS</sequence>
<dbReference type="AlphaFoldDB" id="A0A6M3LVZ1"/>
<protein>
    <submittedName>
        <fullName evidence="3">Uncharacterized protein</fullName>
    </submittedName>
</protein>
<dbReference type="EMBL" id="MT143652">
    <property type="protein sequence ID" value="QJA99467.1"/>
    <property type="molecule type" value="Genomic_DNA"/>
</dbReference>
<evidence type="ECO:0000256" key="2">
    <source>
        <dbReference type="SAM" id="Phobius"/>
    </source>
</evidence>
<feature type="transmembrane region" description="Helical" evidence="2">
    <location>
        <begin position="75"/>
        <end position="95"/>
    </location>
</feature>
<organism evidence="3">
    <name type="scientific">viral metagenome</name>
    <dbReference type="NCBI Taxonomy" id="1070528"/>
    <lineage>
        <taxon>unclassified sequences</taxon>
        <taxon>metagenomes</taxon>
        <taxon>organismal metagenomes</taxon>
    </lineage>
</organism>
<accession>A0A6M3LVZ1</accession>
<keyword evidence="2" id="KW-0472">Membrane</keyword>
<proteinExistence type="predicted"/>
<reference evidence="3" key="1">
    <citation type="submission" date="2020-03" db="EMBL/GenBank/DDBJ databases">
        <title>The deep terrestrial virosphere.</title>
        <authorList>
            <person name="Holmfeldt K."/>
            <person name="Nilsson E."/>
            <person name="Simone D."/>
            <person name="Lopez-Fernandez M."/>
            <person name="Wu X."/>
            <person name="de Brujin I."/>
            <person name="Lundin D."/>
            <person name="Andersson A."/>
            <person name="Bertilsson S."/>
            <person name="Dopson M."/>
        </authorList>
    </citation>
    <scope>NUCLEOTIDE SEQUENCE</scope>
    <source>
        <strain evidence="3">MM171A00992</strain>
    </source>
</reference>
<evidence type="ECO:0000313" key="3">
    <source>
        <dbReference type="EMBL" id="QJA99467.1"/>
    </source>
</evidence>
<keyword evidence="2" id="KW-0812">Transmembrane</keyword>
<feature type="region of interest" description="Disordered" evidence="1">
    <location>
        <begin position="1"/>
        <end position="22"/>
    </location>
</feature>
<gene>
    <name evidence="3" type="ORF">MM171A00992_0012</name>
</gene>